<keyword evidence="2" id="KW-1185">Reference proteome</keyword>
<proteinExistence type="predicted"/>
<evidence type="ECO:0000313" key="1">
    <source>
        <dbReference type="EMBL" id="CAH4006921.1"/>
    </source>
</evidence>
<protein>
    <submittedName>
        <fullName evidence="1">Uncharacterized protein</fullName>
    </submittedName>
</protein>
<organism evidence="1 2">
    <name type="scientific">Pieris brassicae</name>
    <name type="common">White butterfly</name>
    <name type="synonym">Large white butterfly</name>
    <dbReference type="NCBI Taxonomy" id="7116"/>
    <lineage>
        <taxon>Eukaryota</taxon>
        <taxon>Metazoa</taxon>
        <taxon>Ecdysozoa</taxon>
        <taxon>Arthropoda</taxon>
        <taxon>Hexapoda</taxon>
        <taxon>Insecta</taxon>
        <taxon>Pterygota</taxon>
        <taxon>Neoptera</taxon>
        <taxon>Endopterygota</taxon>
        <taxon>Lepidoptera</taxon>
        <taxon>Glossata</taxon>
        <taxon>Ditrysia</taxon>
        <taxon>Papilionoidea</taxon>
        <taxon>Pieridae</taxon>
        <taxon>Pierinae</taxon>
        <taxon>Pieris</taxon>
    </lineage>
</organism>
<dbReference type="EMBL" id="CALOZG010000003">
    <property type="protein sequence ID" value="CAH4006921.1"/>
    <property type="molecule type" value="Genomic_DNA"/>
</dbReference>
<dbReference type="Proteomes" id="UP001152562">
    <property type="component" value="Unassembled WGS sequence"/>
</dbReference>
<reference evidence="1" key="1">
    <citation type="submission" date="2022-05" db="EMBL/GenBank/DDBJ databases">
        <authorList>
            <person name="Okamura Y."/>
        </authorList>
    </citation>
    <scope>NUCLEOTIDE SEQUENCE</scope>
</reference>
<dbReference type="AlphaFoldDB" id="A0A9P0TB79"/>
<evidence type="ECO:0000313" key="2">
    <source>
        <dbReference type="Proteomes" id="UP001152562"/>
    </source>
</evidence>
<accession>A0A9P0TB79</accession>
<name>A0A9P0TB79_PIEBR</name>
<gene>
    <name evidence="1" type="ORF">PIBRA_LOCUS2987</name>
</gene>
<sequence length="92" mass="10719">MNGPRKGLIYMGTAPSVPMLKKWFTSYGRTSKGRQLFIGHQKEVVLEIVTFDNRRMKVHEVAEDVGILIEWIHRISRDCLDMKRSRALQRCS</sequence>
<comment type="caution">
    <text evidence="1">The sequence shown here is derived from an EMBL/GenBank/DDBJ whole genome shotgun (WGS) entry which is preliminary data.</text>
</comment>